<dbReference type="RefSeq" id="WP_071807856.1">
    <property type="nucleotide sequence ID" value="NZ_MEIA01000294.1"/>
</dbReference>
<reference evidence="2 3" key="1">
    <citation type="submission" date="2016-09" db="EMBL/GenBank/DDBJ databases">
        <title>Couchioplanes caeruleus draft genome sequence.</title>
        <authorList>
            <person name="Sheehan J."/>
            <person name="Caffrey P."/>
        </authorList>
    </citation>
    <scope>NUCLEOTIDE SEQUENCE [LARGE SCALE GENOMIC DNA]</scope>
    <source>
        <strain evidence="2 3">DSM 43634</strain>
    </source>
</reference>
<dbReference type="InterPro" id="IPR051932">
    <property type="entry name" value="Bact_StressResp_Reg"/>
</dbReference>
<evidence type="ECO:0000259" key="1">
    <source>
        <dbReference type="PROSITE" id="PS50801"/>
    </source>
</evidence>
<dbReference type="PROSITE" id="PS50801">
    <property type="entry name" value="STAS"/>
    <property type="match status" value="1"/>
</dbReference>
<dbReference type="Pfam" id="PF01740">
    <property type="entry name" value="STAS"/>
    <property type="match status" value="1"/>
</dbReference>
<dbReference type="Proteomes" id="UP000182486">
    <property type="component" value="Unassembled WGS sequence"/>
</dbReference>
<evidence type="ECO:0000313" key="2">
    <source>
        <dbReference type="EMBL" id="OJF11632.1"/>
    </source>
</evidence>
<dbReference type="PANTHER" id="PTHR33745">
    <property type="entry name" value="RSBT ANTAGONIST PROTEIN RSBS-RELATED"/>
    <property type="match status" value="1"/>
</dbReference>
<dbReference type="CDD" id="cd07041">
    <property type="entry name" value="STAS_RsbR_RsbS_like"/>
    <property type="match status" value="1"/>
</dbReference>
<dbReference type="InterPro" id="IPR036513">
    <property type="entry name" value="STAS_dom_sf"/>
</dbReference>
<dbReference type="AlphaFoldDB" id="A0A1K0FFY0"/>
<dbReference type="InterPro" id="IPR002645">
    <property type="entry name" value="STAS_dom"/>
</dbReference>
<feature type="domain" description="STAS" evidence="1">
    <location>
        <begin position="2"/>
        <end position="113"/>
    </location>
</feature>
<protein>
    <submittedName>
        <fullName evidence="2">Anti-anti-sigma factor</fullName>
    </submittedName>
</protein>
<keyword evidence="3" id="KW-1185">Reference proteome</keyword>
<dbReference type="EMBL" id="MEIA01000294">
    <property type="protein sequence ID" value="OJF11632.1"/>
    <property type="molecule type" value="Genomic_DNA"/>
</dbReference>
<accession>A0A1K0FFY0</accession>
<dbReference type="PANTHER" id="PTHR33745:SF1">
    <property type="entry name" value="RSBT ANTAGONIST PROTEIN RSBS"/>
    <property type="match status" value="1"/>
</dbReference>
<sequence>MVRVPILQLGDVLLVSIQIDLEDRSALQLQEHLAQRIVDTSARGVVIDISALDVVDSFLGRTFATMAAVSWVLDTETVVVGMRPSVAITLVEMGLSLKGVRTALNLDRAMNILTVRATGRPRAVPDRGRPSWMPVGAP</sequence>
<dbReference type="SUPFAM" id="SSF52091">
    <property type="entry name" value="SpoIIaa-like"/>
    <property type="match status" value="1"/>
</dbReference>
<evidence type="ECO:0000313" key="3">
    <source>
        <dbReference type="Proteomes" id="UP000182486"/>
    </source>
</evidence>
<proteinExistence type="predicted"/>
<organism evidence="2 3">
    <name type="scientific">Couchioplanes caeruleus subsp. caeruleus</name>
    <dbReference type="NCBI Taxonomy" id="56427"/>
    <lineage>
        <taxon>Bacteria</taxon>
        <taxon>Bacillati</taxon>
        <taxon>Actinomycetota</taxon>
        <taxon>Actinomycetes</taxon>
        <taxon>Micromonosporales</taxon>
        <taxon>Micromonosporaceae</taxon>
        <taxon>Couchioplanes</taxon>
    </lineage>
</organism>
<gene>
    <name evidence="2" type="ORF">BG844_25150</name>
</gene>
<dbReference type="Gene3D" id="3.30.750.24">
    <property type="entry name" value="STAS domain"/>
    <property type="match status" value="1"/>
</dbReference>
<name>A0A1K0FFY0_9ACTN</name>
<comment type="caution">
    <text evidence="2">The sequence shown here is derived from an EMBL/GenBank/DDBJ whole genome shotgun (WGS) entry which is preliminary data.</text>
</comment>